<evidence type="ECO:0008006" key="3">
    <source>
        <dbReference type="Google" id="ProtNLM"/>
    </source>
</evidence>
<proteinExistence type="predicted"/>
<name>A0ABX0V1Q5_9HYPH</name>
<dbReference type="RefSeq" id="WP_166950667.1">
    <property type="nucleotide sequence ID" value="NZ_JAASQI010000003.1"/>
</dbReference>
<comment type="caution">
    <text evidence="1">The sequence shown here is derived from an EMBL/GenBank/DDBJ whole genome shotgun (WGS) entry which is preliminary data.</text>
</comment>
<reference evidence="1 2" key="1">
    <citation type="submission" date="2020-03" db="EMBL/GenBank/DDBJ databases">
        <title>Genomic Encyclopedia of Type Strains, Phase IV (KMG-IV): sequencing the most valuable type-strain genomes for metagenomic binning, comparative biology and taxonomic classification.</title>
        <authorList>
            <person name="Goeker M."/>
        </authorList>
    </citation>
    <scope>NUCLEOTIDE SEQUENCE [LARGE SCALE GENOMIC DNA]</scope>
    <source>
        <strain evidence="1 2">DSM 103870</strain>
    </source>
</reference>
<dbReference type="InterPro" id="IPR021508">
    <property type="entry name" value="Gp17-like"/>
</dbReference>
<dbReference type="Pfam" id="PF11367">
    <property type="entry name" value="Tail_completion_gp17"/>
    <property type="match status" value="1"/>
</dbReference>
<gene>
    <name evidence="1" type="ORF">FHS82_001596</name>
</gene>
<organism evidence="1 2">
    <name type="scientific">Pseudochelatococcus lubricantis</name>
    <dbReference type="NCBI Taxonomy" id="1538102"/>
    <lineage>
        <taxon>Bacteria</taxon>
        <taxon>Pseudomonadati</taxon>
        <taxon>Pseudomonadota</taxon>
        <taxon>Alphaproteobacteria</taxon>
        <taxon>Hyphomicrobiales</taxon>
        <taxon>Chelatococcaceae</taxon>
        <taxon>Pseudochelatococcus</taxon>
    </lineage>
</organism>
<dbReference type="EMBL" id="JAASQI010000003">
    <property type="protein sequence ID" value="NIJ57760.1"/>
    <property type="molecule type" value="Genomic_DNA"/>
</dbReference>
<accession>A0ABX0V1Q5</accession>
<evidence type="ECO:0000313" key="1">
    <source>
        <dbReference type="EMBL" id="NIJ57760.1"/>
    </source>
</evidence>
<evidence type="ECO:0000313" key="2">
    <source>
        <dbReference type="Proteomes" id="UP001429580"/>
    </source>
</evidence>
<sequence length="144" mass="15321">MSGAEAKGPVLALREAIVTALAGDAALTAMLGGATIRDEVPRGARGVYAVFSETRLRDWSTGSDQGHEQDVAISVWSVEGGARMALRAAARIGELLDGAALTPDGHRLVNLRVTSSETRRDTRADRSRVVLRLRAVTEVLSTRN</sequence>
<dbReference type="Gene3D" id="3.30.2000.30">
    <property type="match status" value="1"/>
</dbReference>
<keyword evidence="2" id="KW-1185">Reference proteome</keyword>
<dbReference type="Proteomes" id="UP001429580">
    <property type="component" value="Unassembled WGS sequence"/>
</dbReference>
<dbReference type="InterPro" id="IPR053745">
    <property type="entry name" value="Viral_Tail_Comp_sf"/>
</dbReference>
<protein>
    <recommendedName>
        <fullName evidence="3">DUF3168 domain-containing protein</fullName>
    </recommendedName>
</protein>